<evidence type="ECO:0008006" key="3">
    <source>
        <dbReference type="Google" id="ProtNLM"/>
    </source>
</evidence>
<evidence type="ECO:0000313" key="2">
    <source>
        <dbReference type="Proteomes" id="UP001174932"/>
    </source>
</evidence>
<dbReference type="InterPro" id="IPR036388">
    <property type="entry name" value="WH-like_DNA-bd_sf"/>
</dbReference>
<organism evidence="1 2">
    <name type="scientific">Rhizobium alvei</name>
    <dbReference type="NCBI Taxonomy" id="1132659"/>
    <lineage>
        <taxon>Bacteria</taxon>
        <taxon>Pseudomonadati</taxon>
        <taxon>Pseudomonadota</taxon>
        <taxon>Alphaproteobacteria</taxon>
        <taxon>Hyphomicrobiales</taxon>
        <taxon>Rhizobiaceae</taxon>
        <taxon>Rhizobium/Agrobacterium group</taxon>
        <taxon>Rhizobium</taxon>
    </lineage>
</organism>
<comment type="caution">
    <text evidence="1">The sequence shown here is derived from an EMBL/GenBank/DDBJ whole genome shotgun (WGS) entry which is preliminary data.</text>
</comment>
<dbReference type="SUPFAM" id="SSF46894">
    <property type="entry name" value="C-terminal effector domain of the bipartite response regulators"/>
    <property type="match status" value="1"/>
</dbReference>
<dbReference type="InterPro" id="IPR016032">
    <property type="entry name" value="Sig_transdc_resp-reg_C-effctor"/>
</dbReference>
<evidence type="ECO:0000313" key="1">
    <source>
        <dbReference type="EMBL" id="MDO6962823.1"/>
    </source>
</evidence>
<gene>
    <name evidence="1" type="ORF">Q4481_02575</name>
</gene>
<dbReference type="Gene3D" id="1.10.10.10">
    <property type="entry name" value="Winged helix-like DNA-binding domain superfamily/Winged helix DNA-binding domain"/>
    <property type="match status" value="1"/>
</dbReference>
<name>A0ABT8YGL6_9HYPH</name>
<reference evidence="1" key="2">
    <citation type="submission" date="2023-07" db="EMBL/GenBank/DDBJ databases">
        <authorList>
            <person name="Shen H."/>
        </authorList>
    </citation>
    <scope>NUCLEOTIDE SEQUENCE</scope>
    <source>
        <strain evidence="1">TNR-22</strain>
    </source>
</reference>
<dbReference type="Proteomes" id="UP001174932">
    <property type="component" value="Unassembled WGS sequence"/>
</dbReference>
<sequence length="331" mass="36224">MAFERMQGPVAIRGRMARPEDALALLGFLECFLWRRDVGATLWAEPVARHLRAGSLRGGMIEEIHGQDNGSILLSAVGFSAFVTDRAVAALMEAGRPEGALDMLGRVCSGEDGLLLKEAEIAAANGGEGLNLMVLGFAHRYENPDDPNCRALLARAIAHFVEAHSGFNLRQIVREDPEPVASVLISSGMREVARYPLPGVEFVVTHRRRDDDLPLFPDSITAQLMAHSPPIIRFSAAQRALLELACDAMTDDDIAETLGLSINTVKRTWKLIYDRVADRAPQVMMGRALGHGSSPGRGTEKRRHLISYLKQHPQELRPIADRAVPRGTGPF</sequence>
<dbReference type="EMBL" id="JAUOZU010000001">
    <property type="protein sequence ID" value="MDO6962823.1"/>
    <property type="molecule type" value="Genomic_DNA"/>
</dbReference>
<keyword evidence="2" id="KW-1185">Reference proteome</keyword>
<accession>A0ABT8YGL6</accession>
<proteinExistence type="predicted"/>
<protein>
    <recommendedName>
        <fullName evidence="3">HTH luxR-type domain-containing protein</fullName>
    </recommendedName>
</protein>
<reference evidence="1" key="1">
    <citation type="journal article" date="2015" name="Int. J. Syst. Evol. Microbiol.">
        <title>Rhizobium alvei sp. nov., isolated from a freshwater river.</title>
        <authorList>
            <person name="Sheu S.Y."/>
            <person name="Huang H.W."/>
            <person name="Young C.C."/>
            <person name="Chen W.M."/>
        </authorList>
    </citation>
    <scope>NUCLEOTIDE SEQUENCE</scope>
    <source>
        <strain evidence="1">TNR-22</strain>
    </source>
</reference>
<dbReference type="RefSeq" id="WP_304374693.1">
    <property type="nucleotide sequence ID" value="NZ_JAUOZU010000001.1"/>
</dbReference>